<protein>
    <submittedName>
        <fullName evidence="1">Uncharacterized protein</fullName>
    </submittedName>
</protein>
<name>A0A1R4HA47_9GAMM</name>
<proteinExistence type="predicted"/>
<accession>A0A1R4HA47</accession>
<organism evidence="1 2">
    <name type="scientific">Crenothrix polyspora</name>
    <dbReference type="NCBI Taxonomy" id="360316"/>
    <lineage>
        <taxon>Bacteria</taxon>
        <taxon>Pseudomonadati</taxon>
        <taxon>Pseudomonadota</taxon>
        <taxon>Gammaproteobacteria</taxon>
        <taxon>Methylococcales</taxon>
        <taxon>Crenotrichaceae</taxon>
        <taxon>Crenothrix</taxon>
    </lineage>
</organism>
<dbReference type="AlphaFoldDB" id="A0A1R4HA47"/>
<evidence type="ECO:0000313" key="1">
    <source>
        <dbReference type="EMBL" id="SJM93138.1"/>
    </source>
</evidence>
<sequence length="179" mass="19632">MLSYPLKIILIHDIIPFKKAASVSKGLLAVLIIIVSTSAIAADSAWKKTLRADPINHQSVCLLVSPAKTTSDGYESTPVQLLFNGSSLVIATESELDGAFKDLQLLVDDKPPMHSDKIINKNFLVFDANVAELLKLMRAGQQITVNLRFWPTWPATHSFPIKFSLIGFSKAHDMLSKGC</sequence>
<dbReference type="OrthoDB" id="7063578at2"/>
<dbReference type="RefSeq" id="WP_087143705.1">
    <property type="nucleotide sequence ID" value="NZ_FUKI01000114.1"/>
</dbReference>
<reference evidence="2" key="1">
    <citation type="submission" date="2017-02" db="EMBL/GenBank/DDBJ databases">
        <authorList>
            <person name="Daims H."/>
        </authorList>
    </citation>
    <scope>NUCLEOTIDE SEQUENCE [LARGE SCALE GENOMIC DNA]</scope>
</reference>
<gene>
    <name evidence="1" type="ORF">CRENPOLYSF1_390029</name>
</gene>
<dbReference type="Proteomes" id="UP000195667">
    <property type="component" value="Unassembled WGS sequence"/>
</dbReference>
<dbReference type="EMBL" id="FUKI01000114">
    <property type="protein sequence ID" value="SJM93138.1"/>
    <property type="molecule type" value="Genomic_DNA"/>
</dbReference>
<evidence type="ECO:0000313" key="2">
    <source>
        <dbReference type="Proteomes" id="UP000195667"/>
    </source>
</evidence>
<keyword evidence="2" id="KW-1185">Reference proteome</keyword>